<reference evidence="1 2" key="1">
    <citation type="submission" date="2020-08" db="EMBL/GenBank/DDBJ databases">
        <title>Cohnella phylogeny.</title>
        <authorList>
            <person name="Dunlap C."/>
        </authorList>
    </citation>
    <scope>NUCLEOTIDE SEQUENCE [LARGE SCALE GENOMIC DNA]</scope>
    <source>
        <strain evidence="1 2">DSM 103658</strain>
    </source>
</reference>
<dbReference type="PANTHER" id="PTHR47478">
    <property type="match status" value="1"/>
</dbReference>
<dbReference type="InterPro" id="IPR023214">
    <property type="entry name" value="HAD_sf"/>
</dbReference>
<sequence>MYKAVLFDLDNTLLNYSASELESMKRTCKDHDLFEDDPAGWSSFWQAYTEHNARHWFDFVGGGSVKSMPDVLKFSFRDALAGTEEHLHERLAATYWQYFCGSSIFEDGAEHLLSKLAGDYALGIVSNGIGEAQRGRLQAGRIADRFHSVIVSDEIGIRKPDARIFQQALRELGASREETLFIGDSLQDDYRGAVQAGIDFCYYNRSGSVLPAGVKPTYAVTHLSQVAELIM</sequence>
<dbReference type="InterPro" id="IPR041492">
    <property type="entry name" value="HAD_2"/>
</dbReference>
<dbReference type="AlphaFoldDB" id="A0A841T9G8"/>
<dbReference type="Gene3D" id="3.40.50.1000">
    <property type="entry name" value="HAD superfamily/HAD-like"/>
    <property type="match status" value="1"/>
</dbReference>
<dbReference type="GO" id="GO:0016787">
    <property type="term" value="F:hydrolase activity"/>
    <property type="evidence" value="ECO:0007669"/>
    <property type="project" value="UniProtKB-KW"/>
</dbReference>
<dbReference type="InterPro" id="IPR036412">
    <property type="entry name" value="HAD-like_sf"/>
</dbReference>
<gene>
    <name evidence="1" type="ORF">H4Q31_12670</name>
</gene>
<name>A0A841T9G8_9BACL</name>
<dbReference type="SUPFAM" id="SSF56784">
    <property type="entry name" value="HAD-like"/>
    <property type="match status" value="1"/>
</dbReference>
<accession>A0A841T9G8</accession>
<organism evidence="1 2">
    <name type="scientific">Cohnella lubricantis</name>
    <dbReference type="NCBI Taxonomy" id="2163172"/>
    <lineage>
        <taxon>Bacteria</taxon>
        <taxon>Bacillati</taxon>
        <taxon>Bacillota</taxon>
        <taxon>Bacilli</taxon>
        <taxon>Bacillales</taxon>
        <taxon>Paenibacillaceae</taxon>
        <taxon>Cohnella</taxon>
    </lineage>
</organism>
<dbReference type="Proteomes" id="UP000574133">
    <property type="component" value="Unassembled WGS sequence"/>
</dbReference>
<dbReference type="EMBL" id="JACJVN010000051">
    <property type="protein sequence ID" value="MBB6678153.1"/>
    <property type="molecule type" value="Genomic_DNA"/>
</dbReference>
<dbReference type="InterPro" id="IPR052550">
    <property type="entry name" value="Pyrimidine_5'-ntase_YjjG"/>
</dbReference>
<dbReference type="SFLD" id="SFLDG01129">
    <property type="entry name" value="C1.5:_HAD__Beta-PGM__Phosphata"/>
    <property type="match status" value="1"/>
</dbReference>
<keyword evidence="1" id="KW-0378">Hydrolase</keyword>
<dbReference type="InterPro" id="IPR006439">
    <property type="entry name" value="HAD-SF_hydro_IA"/>
</dbReference>
<dbReference type="PANTHER" id="PTHR47478:SF1">
    <property type="entry name" value="PYRIMIDINE 5'-NUCLEOTIDASE YJJG"/>
    <property type="match status" value="1"/>
</dbReference>
<proteinExistence type="predicted"/>
<evidence type="ECO:0000313" key="2">
    <source>
        <dbReference type="Proteomes" id="UP000574133"/>
    </source>
</evidence>
<keyword evidence="2" id="KW-1185">Reference proteome</keyword>
<dbReference type="NCBIfam" id="TIGR01549">
    <property type="entry name" value="HAD-SF-IA-v1"/>
    <property type="match status" value="1"/>
</dbReference>
<dbReference type="Gene3D" id="1.10.150.240">
    <property type="entry name" value="Putative phosphatase, domain 2"/>
    <property type="match status" value="1"/>
</dbReference>
<comment type="caution">
    <text evidence="1">The sequence shown here is derived from an EMBL/GenBank/DDBJ whole genome shotgun (WGS) entry which is preliminary data.</text>
</comment>
<evidence type="ECO:0000313" key="1">
    <source>
        <dbReference type="EMBL" id="MBB6678153.1"/>
    </source>
</evidence>
<dbReference type="InterPro" id="IPR023198">
    <property type="entry name" value="PGP-like_dom2"/>
</dbReference>
<dbReference type="SFLD" id="SFLDS00003">
    <property type="entry name" value="Haloacid_Dehalogenase"/>
    <property type="match status" value="1"/>
</dbReference>
<dbReference type="Pfam" id="PF13419">
    <property type="entry name" value="HAD_2"/>
    <property type="match status" value="1"/>
</dbReference>
<protein>
    <submittedName>
        <fullName evidence="1">HAD-IA family hydrolase</fullName>
    </submittedName>
</protein>